<dbReference type="AlphaFoldDB" id="Q1QIA9"/>
<name>Q1QIA9_NITHX</name>
<protein>
    <submittedName>
        <fullName evidence="1">Uncharacterized protein</fullName>
    </submittedName>
</protein>
<evidence type="ECO:0000313" key="2">
    <source>
        <dbReference type="Proteomes" id="UP000001953"/>
    </source>
</evidence>
<accession>Q1QIA9</accession>
<reference evidence="1 2" key="1">
    <citation type="submission" date="2006-03" db="EMBL/GenBank/DDBJ databases">
        <title>Complete sequence of chromosome of Nitrobacter hamburgensis X14.</title>
        <authorList>
            <consortium name="US DOE Joint Genome Institute"/>
            <person name="Copeland A."/>
            <person name="Lucas S."/>
            <person name="Lapidus A."/>
            <person name="Barry K."/>
            <person name="Detter J.C."/>
            <person name="Glavina del Rio T."/>
            <person name="Hammon N."/>
            <person name="Israni S."/>
            <person name="Dalin E."/>
            <person name="Tice H."/>
            <person name="Pitluck S."/>
            <person name="Chain P."/>
            <person name="Malfatti S."/>
            <person name="Shin M."/>
            <person name="Vergez L."/>
            <person name="Schmutz J."/>
            <person name="Larimer F."/>
            <person name="Land M."/>
            <person name="Hauser L."/>
            <person name="Kyrpides N."/>
            <person name="Ivanova N."/>
            <person name="Ward B."/>
            <person name="Arp D."/>
            <person name="Klotz M."/>
            <person name="Stein L."/>
            <person name="O'Mullan G."/>
            <person name="Starkenburg S."/>
            <person name="Sayavedra L."/>
            <person name="Poret-Peterson A.T."/>
            <person name="Gentry M.E."/>
            <person name="Bruce D."/>
            <person name="Richardson P."/>
        </authorList>
    </citation>
    <scope>NUCLEOTIDE SEQUENCE [LARGE SCALE GENOMIC DNA]</scope>
    <source>
        <strain evidence="2">DSM 10229 / NCIMB 13809 / X14</strain>
    </source>
</reference>
<dbReference type="EMBL" id="CP000319">
    <property type="protein sequence ID" value="ABE64038.1"/>
    <property type="molecule type" value="Genomic_DNA"/>
</dbReference>
<organism evidence="1 2">
    <name type="scientific">Nitrobacter hamburgensis (strain DSM 10229 / NCIMB 13809 / X14)</name>
    <dbReference type="NCBI Taxonomy" id="323097"/>
    <lineage>
        <taxon>Bacteria</taxon>
        <taxon>Pseudomonadati</taxon>
        <taxon>Pseudomonadota</taxon>
        <taxon>Alphaproteobacteria</taxon>
        <taxon>Hyphomicrobiales</taxon>
        <taxon>Nitrobacteraceae</taxon>
        <taxon>Nitrobacter</taxon>
    </lineage>
</organism>
<sequence length="89" mass="9962">MAILNQARASITNRAIQRAKYATLAETQFTHRRTKSKYADDKAVDGFERVVEQTGIIESDPIDELAGLMKKDDPTPEDLERIGKLLTGE</sequence>
<gene>
    <name evidence="1" type="ordered locus">Nham_3305</name>
</gene>
<dbReference type="KEGG" id="nha:Nham_3305"/>
<proteinExistence type="predicted"/>
<keyword evidence="2" id="KW-1185">Reference proteome</keyword>
<dbReference type="HOGENOM" id="CLU_2451612_0_0_5"/>
<evidence type="ECO:0000313" key="1">
    <source>
        <dbReference type="EMBL" id="ABE64038.1"/>
    </source>
</evidence>
<dbReference type="Proteomes" id="UP000001953">
    <property type="component" value="Chromosome"/>
</dbReference>
<dbReference type="eggNOG" id="ENOG5031DDK">
    <property type="taxonomic scope" value="Bacteria"/>
</dbReference>
<dbReference type="RefSeq" id="WP_011511691.1">
    <property type="nucleotide sequence ID" value="NC_007964.1"/>
</dbReference>